<dbReference type="Pfam" id="PF00392">
    <property type="entry name" value="GntR"/>
    <property type="match status" value="1"/>
</dbReference>
<dbReference type="SMART" id="SM00895">
    <property type="entry name" value="FCD"/>
    <property type="match status" value="1"/>
</dbReference>
<evidence type="ECO:0000256" key="3">
    <source>
        <dbReference type="ARBA" id="ARBA00023163"/>
    </source>
</evidence>
<evidence type="ECO:0000259" key="4">
    <source>
        <dbReference type="PROSITE" id="PS50949"/>
    </source>
</evidence>
<feature type="domain" description="HTH gntR-type" evidence="4">
    <location>
        <begin position="7"/>
        <end position="74"/>
    </location>
</feature>
<proteinExistence type="predicted"/>
<dbReference type="InterPro" id="IPR036388">
    <property type="entry name" value="WH-like_DNA-bd_sf"/>
</dbReference>
<dbReference type="EMBL" id="JACCHL010000001">
    <property type="protein sequence ID" value="NYH55078.1"/>
    <property type="molecule type" value="Genomic_DNA"/>
</dbReference>
<comment type="caution">
    <text evidence="5">The sequence shown here is derived from an EMBL/GenBank/DDBJ whole genome shotgun (WGS) entry which is preliminary data.</text>
</comment>
<dbReference type="PANTHER" id="PTHR43537">
    <property type="entry name" value="TRANSCRIPTIONAL REGULATOR, GNTR FAMILY"/>
    <property type="match status" value="1"/>
</dbReference>
<dbReference type="Gene3D" id="1.20.120.530">
    <property type="entry name" value="GntR ligand-binding domain-like"/>
    <property type="match status" value="1"/>
</dbReference>
<dbReference type="PRINTS" id="PR00035">
    <property type="entry name" value="HTHGNTR"/>
</dbReference>
<evidence type="ECO:0000313" key="5">
    <source>
        <dbReference type="EMBL" id="NYH55078.1"/>
    </source>
</evidence>
<gene>
    <name evidence="5" type="ORF">HNR06_004667</name>
</gene>
<dbReference type="SUPFAM" id="SSF48008">
    <property type="entry name" value="GntR ligand-binding domain-like"/>
    <property type="match status" value="1"/>
</dbReference>
<dbReference type="InterPro" id="IPR011711">
    <property type="entry name" value="GntR_C"/>
</dbReference>
<name>A0A7Y9XIE5_9ACTN</name>
<dbReference type="SMART" id="SM00345">
    <property type="entry name" value="HTH_GNTR"/>
    <property type="match status" value="1"/>
</dbReference>
<dbReference type="SUPFAM" id="SSF46785">
    <property type="entry name" value="Winged helix' DNA-binding domain"/>
    <property type="match status" value="1"/>
</dbReference>
<protein>
    <submittedName>
        <fullName evidence="5">DNA-binding GntR family transcriptional regulator</fullName>
    </submittedName>
</protein>
<evidence type="ECO:0000313" key="6">
    <source>
        <dbReference type="Proteomes" id="UP000584931"/>
    </source>
</evidence>
<dbReference type="InterPro" id="IPR008920">
    <property type="entry name" value="TF_FadR/GntR_C"/>
</dbReference>
<dbReference type="AlphaFoldDB" id="A0A7Y9XIE5"/>
<dbReference type="GO" id="GO:0003677">
    <property type="term" value="F:DNA binding"/>
    <property type="evidence" value="ECO:0007669"/>
    <property type="project" value="UniProtKB-KW"/>
</dbReference>
<evidence type="ECO:0000256" key="2">
    <source>
        <dbReference type="ARBA" id="ARBA00023125"/>
    </source>
</evidence>
<keyword evidence="3" id="KW-0804">Transcription</keyword>
<dbReference type="InterPro" id="IPR036390">
    <property type="entry name" value="WH_DNA-bd_sf"/>
</dbReference>
<dbReference type="InterPro" id="IPR000524">
    <property type="entry name" value="Tscrpt_reg_HTH_GntR"/>
</dbReference>
<dbReference type="Proteomes" id="UP000584931">
    <property type="component" value="Unassembled WGS sequence"/>
</dbReference>
<organism evidence="5 6">
    <name type="scientific">Nocardiopsis sinuspersici</name>
    <dbReference type="NCBI Taxonomy" id="501010"/>
    <lineage>
        <taxon>Bacteria</taxon>
        <taxon>Bacillati</taxon>
        <taxon>Actinomycetota</taxon>
        <taxon>Actinomycetes</taxon>
        <taxon>Streptosporangiales</taxon>
        <taxon>Nocardiopsidaceae</taxon>
        <taxon>Nocardiopsis</taxon>
    </lineage>
</organism>
<evidence type="ECO:0000256" key="1">
    <source>
        <dbReference type="ARBA" id="ARBA00023015"/>
    </source>
</evidence>
<reference evidence="5 6" key="1">
    <citation type="submission" date="2020-07" db="EMBL/GenBank/DDBJ databases">
        <title>Sequencing the genomes of 1000 actinobacteria strains.</title>
        <authorList>
            <person name="Klenk H.-P."/>
        </authorList>
    </citation>
    <scope>NUCLEOTIDE SEQUENCE [LARGE SCALE GENOMIC DNA]</scope>
    <source>
        <strain evidence="5 6">DSM 45278</strain>
    </source>
</reference>
<dbReference type="RefSeq" id="WP_179811275.1">
    <property type="nucleotide sequence ID" value="NZ_JACCHL010000001.1"/>
</dbReference>
<dbReference type="Gene3D" id="1.10.10.10">
    <property type="entry name" value="Winged helix-like DNA-binding domain superfamily/Winged helix DNA-binding domain"/>
    <property type="match status" value="1"/>
</dbReference>
<keyword evidence="1" id="KW-0805">Transcription regulation</keyword>
<dbReference type="GO" id="GO:0003700">
    <property type="term" value="F:DNA-binding transcription factor activity"/>
    <property type="evidence" value="ECO:0007669"/>
    <property type="project" value="InterPro"/>
</dbReference>
<dbReference type="PANTHER" id="PTHR43537:SF24">
    <property type="entry name" value="GLUCONATE OPERON TRANSCRIPTIONAL REPRESSOR"/>
    <property type="match status" value="1"/>
</dbReference>
<sequence>MRRARRRGLAHEAADRVRDAIFEGLVPPGAALREVELATALDVSRGSVREGLAVLEREGLVRSEWHRGARVIDMGPADVDEVYTVRAALECLATGTAAERAAPGHLEELSVLTDALERALDAGADSPALLSLDMAFHDRVYEIAGNSRLTQAWHGVRSQVYLLQLTRIRLGHDQYRSVVVKEHRRLVSMLERGATPALAEAAREHVDSARRALARMLADPPR</sequence>
<keyword evidence="2 5" id="KW-0238">DNA-binding</keyword>
<dbReference type="Pfam" id="PF07729">
    <property type="entry name" value="FCD"/>
    <property type="match status" value="1"/>
</dbReference>
<dbReference type="PROSITE" id="PS50949">
    <property type="entry name" value="HTH_GNTR"/>
    <property type="match status" value="1"/>
</dbReference>
<accession>A0A7Y9XIE5</accession>